<evidence type="ECO:0000313" key="2">
    <source>
        <dbReference type="Proteomes" id="UP000682811"/>
    </source>
</evidence>
<dbReference type="AlphaFoldDB" id="A0A919YD07"/>
<gene>
    <name evidence="1" type="ORF">J34TS1_29440</name>
</gene>
<evidence type="ECO:0000313" key="1">
    <source>
        <dbReference type="EMBL" id="GIO48179.1"/>
    </source>
</evidence>
<accession>A0A919YD07</accession>
<sequence>MGIWKEWVLQQEQLLDEVWALSGRYIEDLNNKNIFLQTFLHACSDTGTDPACDYLEMFDSDPPEFISIVQTSADTIEVIAEIGYGLSVWHHGKQLGKVTAAARGIFTFKLVDQASRKPVPISDEIDLALNRCEICRLELQEMHNIEEYYDDYTMVF</sequence>
<organism evidence="1 2">
    <name type="scientific">Paenibacillus azoreducens</name>
    <dbReference type="NCBI Taxonomy" id="116718"/>
    <lineage>
        <taxon>Bacteria</taxon>
        <taxon>Bacillati</taxon>
        <taxon>Bacillota</taxon>
        <taxon>Bacilli</taxon>
        <taxon>Bacillales</taxon>
        <taxon>Paenibacillaceae</taxon>
        <taxon>Paenibacillus</taxon>
    </lineage>
</organism>
<name>A0A919YD07_9BACL</name>
<reference evidence="1 2" key="1">
    <citation type="submission" date="2021-03" db="EMBL/GenBank/DDBJ databases">
        <title>Antimicrobial resistance genes in bacteria isolated from Japanese honey, and their potential for conferring macrolide and lincosamide resistance in the American foulbrood pathogen Paenibacillus larvae.</title>
        <authorList>
            <person name="Okamoto M."/>
            <person name="Kumagai M."/>
            <person name="Kanamori H."/>
            <person name="Takamatsu D."/>
        </authorList>
    </citation>
    <scope>NUCLEOTIDE SEQUENCE [LARGE SCALE GENOMIC DNA]</scope>
    <source>
        <strain evidence="1 2">J34TS1</strain>
    </source>
</reference>
<protein>
    <submittedName>
        <fullName evidence="1">Uncharacterized protein</fullName>
    </submittedName>
</protein>
<keyword evidence="2" id="KW-1185">Reference proteome</keyword>
<dbReference type="EMBL" id="BORT01000012">
    <property type="protein sequence ID" value="GIO48179.1"/>
    <property type="molecule type" value="Genomic_DNA"/>
</dbReference>
<comment type="caution">
    <text evidence="1">The sequence shown here is derived from an EMBL/GenBank/DDBJ whole genome shotgun (WGS) entry which is preliminary data.</text>
</comment>
<dbReference type="Proteomes" id="UP000682811">
    <property type="component" value="Unassembled WGS sequence"/>
</dbReference>
<proteinExistence type="predicted"/>